<sequence length="334" mass="37531">MAEQFIHQQHAHCESGVTSNLLKHSGIALSEPMTFGIGAGIFFGHLPFVKVSGIPGTTFRIWPGYIFKRVTQRLGLKIHTEKFSNEAKAMEALDQALARNIPVGMIAGVYYLNYLPEAFRFHFNAHNLVVYGKENGQYLVSDPILEGTSQIGYDDLARARFAKGFPEPKGKMYYITEAPDTIDLAKGIKDGIKQTCFFMSSPPVPWFGINAIYTLANKIEKYPEKLTPRQCTLYLGNIIRMQEEIGTGGGGFRFLYAAFLQEAAQYLSHNELGKLSERCTKMGDQWRNFAYSAARICKARESDLVSYKELSALLRGIGDTEKQFFKDLKAVRFS</sequence>
<evidence type="ECO:0000313" key="3">
    <source>
        <dbReference type="EMBL" id="PSK90004.1"/>
    </source>
</evidence>
<dbReference type="InterPro" id="IPR032369">
    <property type="entry name" value="DUF4872"/>
</dbReference>
<evidence type="ECO:0000259" key="1">
    <source>
        <dbReference type="Pfam" id="PF14399"/>
    </source>
</evidence>
<proteinExistence type="predicted"/>
<dbReference type="EMBL" id="PYGD01000009">
    <property type="protein sequence ID" value="PSK90004.1"/>
    <property type="molecule type" value="Genomic_DNA"/>
</dbReference>
<reference evidence="3 4" key="1">
    <citation type="submission" date="2018-03" db="EMBL/GenBank/DDBJ databases">
        <title>Genomic Encyclopedia of Type Strains, Phase III (KMG-III): the genomes of soil and plant-associated and newly described type strains.</title>
        <authorList>
            <person name="Whitman W."/>
        </authorList>
    </citation>
    <scope>NUCLEOTIDE SEQUENCE [LARGE SCALE GENOMIC DNA]</scope>
    <source>
        <strain evidence="3 4">CGMCC 1.12700</strain>
    </source>
</reference>
<dbReference type="RefSeq" id="WP_106524353.1">
    <property type="nucleotide sequence ID" value="NZ_PYGD01000009.1"/>
</dbReference>
<keyword evidence="4" id="KW-1185">Reference proteome</keyword>
<dbReference type="InterPro" id="IPR026935">
    <property type="entry name" value="BtrH_N"/>
</dbReference>
<dbReference type="Proteomes" id="UP000240572">
    <property type="component" value="Unassembled WGS sequence"/>
</dbReference>
<organism evidence="3 4">
    <name type="scientific">Taibaiella chishuiensis</name>
    <dbReference type="NCBI Taxonomy" id="1434707"/>
    <lineage>
        <taxon>Bacteria</taxon>
        <taxon>Pseudomonadati</taxon>
        <taxon>Bacteroidota</taxon>
        <taxon>Chitinophagia</taxon>
        <taxon>Chitinophagales</taxon>
        <taxon>Chitinophagaceae</taxon>
        <taxon>Taibaiella</taxon>
    </lineage>
</organism>
<dbReference type="AlphaFoldDB" id="A0A2P8CYE5"/>
<gene>
    <name evidence="3" type="ORF">B0I18_1099</name>
</gene>
<comment type="caution">
    <text evidence="3">The sequence shown here is derived from an EMBL/GenBank/DDBJ whole genome shotgun (WGS) entry which is preliminary data.</text>
</comment>
<feature type="domain" description="DUF4872" evidence="2">
    <location>
        <begin position="154"/>
        <end position="328"/>
    </location>
</feature>
<protein>
    <submittedName>
        <fullName evidence="3">Butirosin biosynthesis protein H-like</fullName>
    </submittedName>
</protein>
<evidence type="ECO:0000259" key="2">
    <source>
        <dbReference type="Pfam" id="PF16169"/>
    </source>
</evidence>
<name>A0A2P8CYE5_9BACT</name>
<feature type="domain" description="Butirosin biosynthesis protein H N-terminal" evidence="1">
    <location>
        <begin position="12"/>
        <end position="143"/>
    </location>
</feature>
<dbReference type="OrthoDB" id="4075615at2"/>
<accession>A0A2P8CYE5</accession>
<dbReference type="Pfam" id="PF16169">
    <property type="entry name" value="DUF4872"/>
    <property type="match status" value="1"/>
</dbReference>
<evidence type="ECO:0000313" key="4">
    <source>
        <dbReference type="Proteomes" id="UP000240572"/>
    </source>
</evidence>
<dbReference type="Pfam" id="PF14399">
    <property type="entry name" value="BtrH_N"/>
    <property type="match status" value="1"/>
</dbReference>